<evidence type="ECO:0000313" key="2">
    <source>
        <dbReference type="EMBL" id="CAD8169251.1"/>
    </source>
</evidence>
<gene>
    <name evidence="2" type="ORF">PPENT_87.1.T0500238</name>
</gene>
<reference evidence="2" key="1">
    <citation type="submission" date="2021-01" db="EMBL/GenBank/DDBJ databases">
        <authorList>
            <consortium name="Genoscope - CEA"/>
            <person name="William W."/>
        </authorList>
    </citation>
    <scope>NUCLEOTIDE SEQUENCE</scope>
</reference>
<name>A0A8S1UWY8_9CILI</name>
<evidence type="ECO:0008006" key="4">
    <source>
        <dbReference type="Google" id="ProtNLM"/>
    </source>
</evidence>
<dbReference type="InterPro" id="IPR003409">
    <property type="entry name" value="MORN"/>
</dbReference>
<comment type="caution">
    <text evidence="2">The sequence shown here is derived from an EMBL/GenBank/DDBJ whole genome shotgun (WGS) entry which is preliminary data.</text>
</comment>
<evidence type="ECO:0000313" key="3">
    <source>
        <dbReference type="Proteomes" id="UP000689195"/>
    </source>
</evidence>
<keyword evidence="3" id="KW-1185">Reference proteome</keyword>
<dbReference type="OrthoDB" id="270720at2759"/>
<accession>A0A8S1UWY8</accession>
<keyword evidence="1" id="KW-0677">Repeat</keyword>
<dbReference type="Pfam" id="PF02493">
    <property type="entry name" value="MORN"/>
    <property type="match status" value="1"/>
</dbReference>
<evidence type="ECO:0000256" key="1">
    <source>
        <dbReference type="ARBA" id="ARBA00022737"/>
    </source>
</evidence>
<organism evidence="2 3">
    <name type="scientific">Paramecium pentaurelia</name>
    <dbReference type="NCBI Taxonomy" id="43138"/>
    <lineage>
        <taxon>Eukaryota</taxon>
        <taxon>Sar</taxon>
        <taxon>Alveolata</taxon>
        <taxon>Ciliophora</taxon>
        <taxon>Intramacronucleata</taxon>
        <taxon>Oligohymenophorea</taxon>
        <taxon>Peniculida</taxon>
        <taxon>Parameciidae</taxon>
        <taxon>Paramecium</taxon>
    </lineage>
</organism>
<dbReference type="AlphaFoldDB" id="A0A8S1UWY8"/>
<sequence length="86" mass="10323">MRQKGLNKLEYHGELVNDEMHEKGKYKWADGNYYYGDWVETLIWGKQILLVDKYNMVNGNLINFNNQNFQQQQSNHLIFKTKSCFT</sequence>
<protein>
    <recommendedName>
        <fullName evidence="4">MORN repeat protein</fullName>
    </recommendedName>
</protein>
<proteinExistence type="predicted"/>
<dbReference type="Proteomes" id="UP000689195">
    <property type="component" value="Unassembled WGS sequence"/>
</dbReference>
<dbReference type="EMBL" id="CAJJDO010000050">
    <property type="protein sequence ID" value="CAD8169251.1"/>
    <property type="molecule type" value="Genomic_DNA"/>
</dbReference>